<evidence type="ECO:0000256" key="10">
    <source>
        <dbReference type="RuleBase" id="RU351113"/>
    </source>
</evidence>
<evidence type="ECO:0000256" key="3">
    <source>
        <dbReference type="ARBA" id="ARBA00022606"/>
    </source>
</evidence>
<dbReference type="Pfam" id="PF02949">
    <property type="entry name" value="7tm_6"/>
    <property type="match status" value="1"/>
</dbReference>
<evidence type="ECO:0000256" key="6">
    <source>
        <dbReference type="ARBA" id="ARBA00022989"/>
    </source>
</evidence>
<dbReference type="AlphaFoldDB" id="A0A385H695"/>
<dbReference type="PANTHER" id="PTHR21137:SF35">
    <property type="entry name" value="ODORANT RECEPTOR 19A-RELATED"/>
    <property type="match status" value="1"/>
</dbReference>
<reference evidence="11" key="1">
    <citation type="submission" date="2017-10" db="EMBL/GenBank/DDBJ databases">
        <authorList>
            <person name="Banno H."/>
            <person name="Chua N.-H."/>
        </authorList>
    </citation>
    <scope>NUCLEOTIDE SEQUENCE</scope>
</reference>
<keyword evidence="3 10" id="KW-0716">Sensory transduction</keyword>
<protein>
    <recommendedName>
        <fullName evidence="10">Odorant receptor</fullName>
    </recommendedName>
</protein>
<keyword evidence="9 10" id="KW-0807">Transducer</keyword>
<evidence type="ECO:0000256" key="5">
    <source>
        <dbReference type="ARBA" id="ARBA00022725"/>
    </source>
</evidence>
<organism evidence="11">
    <name type="scientific">Yemma signatus</name>
    <dbReference type="NCBI Taxonomy" id="300820"/>
    <lineage>
        <taxon>Eukaryota</taxon>
        <taxon>Metazoa</taxon>
        <taxon>Ecdysozoa</taxon>
        <taxon>Arthropoda</taxon>
        <taxon>Hexapoda</taxon>
        <taxon>Insecta</taxon>
        <taxon>Pterygota</taxon>
        <taxon>Neoptera</taxon>
        <taxon>Paraneoptera</taxon>
        <taxon>Hemiptera</taxon>
        <taxon>Heteroptera</taxon>
        <taxon>Panheteroptera</taxon>
        <taxon>Pentatomomorpha</taxon>
        <taxon>Lygaeoidea</taxon>
        <taxon>Berytidae</taxon>
        <taxon>Yemma</taxon>
    </lineage>
</organism>
<dbReference type="GO" id="GO:0004984">
    <property type="term" value="F:olfactory receptor activity"/>
    <property type="evidence" value="ECO:0007669"/>
    <property type="project" value="InterPro"/>
</dbReference>
<dbReference type="GO" id="GO:0007165">
    <property type="term" value="P:signal transduction"/>
    <property type="evidence" value="ECO:0007669"/>
    <property type="project" value="UniProtKB-KW"/>
</dbReference>
<dbReference type="PANTHER" id="PTHR21137">
    <property type="entry name" value="ODORANT RECEPTOR"/>
    <property type="match status" value="1"/>
</dbReference>
<evidence type="ECO:0000256" key="2">
    <source>
        <dbReference type="ARBA" id="ARBA00022475"/>
    </source>
</evidence>
<dbReference type="InterPro" id="IPR004117">
    <property type="entry name" value="7tm6_olfct_rcpt"/>
</dbReference>
<feature type="transmembrane region" description="Helical" evidence="10">
    <location>
        <begin position="193"/>
        <end position="211"/>
    </location>
</feature>
<evidence type="ECO:0000256" key="7">
    <source>
        <dbReference type="ARBA" id="ARBA00023136"/>
    </source>
</evidence>
<feature type="transmembrane region" description="Helical" evidence="10">
    <location>
        <begin position="153"/>
        <end position="173"/>
    </location>
</feature>
<accession>A0A385H695</accession>
<evidence type="ECO:0000256" key="9">
    <source>
        <dbReference type="ARBA" id="ARBA00023224"/>
    </source>
</evidence>
<keyword evidence="8 10" id="KW-0675">Receptor</keyword>
<name>A0A385H695_9HEMI</name>
<keyword evidence="2" id="KW-1003">Cell membrane</keyword>
<keyword evidence="7 10" id="KW-0472">Membrane</keyword>
<dbReference type="EMBL" id="MG204676">
    <property type="protein sequence ID" value="AXX83042.1"/>
    <property type="molecule type" value="mRNA"/>
</dbReference>
<evidence type="ECO:0000256" key="4">
    <source>
        <dbReference type="ARBA" id="ARBA00022692"/>
    </source>
</evidence>
<feature type="transmembrane region" description="Helical" evidence="10">
    <location>
        <begin position="274"/>
        <end position="296"/>
    </location>
</feature>
<evidence type="ECO:0000256" key="8">
    <source>
        <dbReference type="ARBA" id="ARBA00023170"/>
    </source>
</evidence>
<sequence length="404" mass="45926">MKTLVQLYYRILMGSLRLVTGHKTIQTWTFHKGCLRILGNDWEVRKPKRSLLRIIWTVLYPASYILLLGISVVLTVKNAITILKHQGKSGDILQFIRAMNGFIVSIAYVYAAAKGIIFKAQGGQLLRLMDMLDELGEQDDDGRPHRDRALLNCTLYMGLLFVTPGAWTIYFVFFHQAIPYPTEFPWSEDTHLGYFASFSTDFVTAVYCAALHSVYDTMFPMVVGVISGHLASLKAKLAKFGGGGLDGKEESVLRKCHLKHVDILRIMKHMNDCFRLLFLVQTTYTVLHACVIIYQVMQVSDIALAIMNTSPILSSAYSQLLMYCYYGQLLTTNFEELKEGLYENKWYNCDGRTKKSLCLMTLMADRPVRLESYGITSAAHHTYLSSLQDSISYYLILKTLTTEE</sequence>
<comment type="similarity">
    <text evidence="10">Belongs to the insect chemoreceptor superfamily. Heteromeric odorant receptor channel (TC 1.A.69) family.</text>
</comment>
<keyword evidence="5 10" id="KW-0552">Olfaction</keyword>
<comment type="caution">
    <text evidence="10">Lacks conserved residue(s) required for the propagation of feature annotation.</text>
</comment>
<keyword evidence="4 10" id="KW-0812">Transmembrane</keyword>
<feature type="transmembrane region" description="Helical" evidence="10">
    <location>
        <begin position="95"/>
        <end position="117"/>
    </location>
</feature>
<evidence type="ECO:0000256" key="1">
    <source>
        <dbReference type="ARBA" id="ARBA00004651"/>
    </source>
</evidence>
<proteinExistence type="evidence at transcript level"/>
<gene>
    <name evidence="11" type="primary">OR41</name>
</gene>
<dbReference type="GO" id="GO:0005886">
    <property type="term" value="C:plasma membrane"/>
    <property type="evidence" value="ECO:0007669"/>
    <property type="project" value="UniProtKB-SubCell"/>
</dbReference>
<comment type="subcellular location">
    <subcellularLocation>
        <location evidence="1 10">Cell membrane</location>
        <topology evidence="1 10">Multi-pass membrane protein</topology>
    </subcellularLocation>
</comment>
<evidence type="ECO:0000313" key="11">
    <source>
        <dbReference type="EMBL" id="AXX83042.1"/>
    </source>
</evidence>
<feature type="transmembrane region" description="Helical" evidence="10">
    <location>
        <begin position="54"/>
        <end position="75"/>
    </location>
</feature>
<dbReference type="GO" id="GO:0005549">
    <property type="term" value="F:odorant binding"/>
    <property type="evidence" value="ECO:0007669"/>
    <property type="project" value="InterPro"/>
</dbReference>
<keyword evidence="6 10" id="KW-1133">Transmembrane helix</keyword>